<feature type="repeat" description="HEAT" evidence="11">
    <location>
        <begin position="1036"/>
        <end position="1074"/>
    </location>
</feature>
<dbReference type="Pfam" id="PF02260">
    <property type="entry name" value="FATC"/>
    <property type="match status" value="1"/>
</dbReference>
<keyword evidence="8" id="KW-0067">ATP-binding</keyword>
<dbReference type="CDD" id="cd05169">
    <property type="entry name" value="PIKKc_TOR"/>
    <property type="match status" value="1"/>
</dbReference>
<sequence length="2713" mass="307952">MDKILKNLQILLPELPDVHAKCLNVVKKDGKNITANIVFDMINSTEINERKAGIFLMISLLPDINFDEGTASVTHFVRNLLNTLKTSSDDIARLASKAILYLILTSKSYAVELVEIAFNHCFEWLEEQQSTDQRRLASVILAKDLALFTPSHFFQRATAFFNDIFRVLRDPKLNVRLAAAEAFHAALAVTSQRETKHKKEWYKKSFHEACRSDFASLGLPLDDCVHSSLLIFNELLRIADYEYEQIRIHHSVDGPIVQLGSRAGSIIGQNPIGWLIEKIRPATVESSTSRTLIIDCFFSEVVKRCMDALPSKSAHCQAILLEILPRLANFTDSSNSHPFQNVQEAADHFIAINNKFPQALLTLGLLSLNRPLEMRTRIPRIFQILIQHMQIAVNKKKQMPMLDFHCLSLLIQSQKSHLCERVRESLPLMFSTGISEGLIQALHVTIEHIPELKADVFDGLMDHLYQLLMDRPRPSKLAPPTPPPIPIGPIQPKNIPQTQLALKTLGEFNFSRHSLQMFLRYVALGYLTSDSTKIRLTSVFSCGEMLKPFVDIYEHVQTEQKAELYSLIRNVLECLVKTAIVDTEPEVRISVLKSFCGMNRDFLFHLAQQELLETLFLTMQDENYQVQEQAAELLGMLSELNPAFVFLRFRRVVLESVSQLVNSHRSSVEEHSARMIARIAKQSPKFMAPYMNSTLLALISHMKTINRNSSVEVTVDVLNALSELSLIGGQEIVRNVGKLFPPLIAFIQDSTSLDRREAALRAMAGVCQSTGYVVEPYKDYPELLDALLKLFKTELSSSMRRLTMKVLGVIGAFDPYTHKVYLGKVHSHSKSRSLALTLPNSGETAEHYGTDIIQWINYERCTLAEYYPALAISNLVQMMREPQLLSSLHKEIVNALLQIFATLGPRTVQYVHHLLPTLIGTMENCKPELRGFFLRQFSKFVSVARLQLQPFMKQIFALISKAWKWNDDPSLRGSVIAIIEELGTAFGDKFSPYVTDLCPYLINVVQNDAKERKLTAQALSCARTISACLGSHLHLILPPILSVLDDRKTEEKVRTSALDTLLELARRHSIEDYALPVMQTWLRCIGIKSQQPRLMELLGIIVRKWTQFSVYKENVNAALVRCRVEPMLCHEYQEQLALLQAPSYARQQQQQQNAVGVGGGVYQQQQGTFSASTSSPLFARQVSFLPPPPTQNGGETTDTLPLPDAQNGIVGFLPGPGGSSADMSRVHRMSSGRDLSRLAINLDQLRRFWTVQPLLSREDWLQWIGTLRNQFIRQSPSSALRACAVLAEMCESLSKELFNAAFMSVWTELPEREQNELTNQLIDVLRHCPHAEPIQTILNLAEFMDHSEKGPLPIKHRMLSESAEKTRAYAKALRYKEMEILSTRGNGEPNADDCQTMIMLFNKLNLEEGAAGIVQYAKRHNMEISGRWYEKLGEWEKALEMYQNDMTTLPDEQLSWKSISSHSEPQLLPTNREELDQSKPTANAGLGDDAAVSASASANRIATPQQQNGSSRSDLLLHQMRCLEALGQWSQLDRICETALAEEESNQYNSNFNIATEKQQPQRQLLRKRSSRRSGARLPQLHAPRQPTPLVDAVAAEFLNATLSEVAKRQKIATIGARGCWAVGNFKKMEDYVDKINENNRDGAFLRAVLAVHNNDFDKAYSCINKVRDMFDSELTAMAAESYERAYGAMVLLQELTELEEAIEYKMIPEREMRIALLWSRRLQGCRRNVEHWRRILMVRSIVFSQIELRPLWIKFAALCRHEGRQVTVSRNVIRSLLEVPPDTPLEKVPIPLPLEKTQLALALCKQLWVDSHRRTALVQLEQLTQTLHRCIERNRTMLTREQLEPHARLTAKCYLKLGEWHDSITAIQSPLVSTSTPPIAGRHGSISLHSGVPSAALSTAQIEQQHKQPFTWSTAVQQQQLQSQQPTATFTPSPIGTYFTGMDQSGAKKLILQCYINATNFDPNWYKAWHRLATTYYNMIMADRQQRSIAISPASAVLAASASQSTAMGAEQLFTSANMPTLYTAQGIAPPTMPPQQISPIQSPLKSHQLITVYALNAVRCFFKTIQLAEGSRLDDTLRLLMLWFDYGDRPEVFEQLRDSVKLIPLEVWLEVVPQLIGRLDSQQNIGLLVKQLVIDVAKVYPQAWVLALTAATKSRNTQRSQVAKEILDIVAETRPVLVEQAILVNDELIRCAILWHELWHEALDNASHLYFEDKNVEEMMNVLRPLHHKIEHGHTTLKEQSFNQAYYKDLKDAFEHCEAFRRSRNPKEIKIAWDLYYTVFKRIIGQLRQMSTLDLNYIAPRLCAAKNLELSVPGTYDPTAPLVTIASIHPHLQVITSKQRPRKIYIRGSDGKEYIFLLKGHEDPRQDERVMQLFGLVNSLILREAETSRRNLTIQRYSITTLSQSSGLIGWVPHCDTLHQLIKDYREKRKIPISEEHNKMQKVSVDVEKSTLLQKVEAFEEALRTTSGDDLRRMLWMKSPNSEIWFDRRTNYTRSMACMSMVGYILGLGDRHPSNLMLDRLSGKIVHIDFGDCFEVAMKREKYPEKIPFRLTRMLVQAMEVTGIDGNYRITCERVLRLLRNHNDSVLAVLEAFVYDPVLNWRLTQEAGTARRAAGGTHHMPTGAMAAPTEDNSDATHLNPQDRHVFQHPHRGLGTSRGDSEAISRVRAKLCGRDFNPCVEISVQEQADRLIEQATLNDNLCQCYVGWCPFW</sequence>
<dbReference type="GO" id="GO:0005737">
    <property type="term" value="C:cytoplasm"/>
    <property type="evidence" value="ECO:0007669"/>
    <property type="project" value="UniProtKB-ARBA"/>
</dbReference>
<dbReference type="InterPro" id="IPR019734">
    <property type="entry name" value="TPR_rpt"/>
</dbReference>
<keyword evidence="6" id="KW-0547">Nucleotide-binding</keyword>
<dbReference type="GO" id="GO:0045727">
    <property type="term" value="P:positive regulation of translation"/>
    <property type="evidence" value="ECO:0007669"/>
    <property type="project" value="UniProtKB-ARBA"/>
</dbReference>
<dbReference type="InterPro" id="IPR016024">
    <property type="entry name" value="ARM-type_fold"/>
</dbReference>
<comment type="catalytic activity">
    <reaction evidence="9">
        <text>L-threonyl-[protein] + ATP = O-phospho-L-threonyl-[protein] + ADP + H(+)</text>
        <dbReference type="Rhea" id="RHEA:46608"/>
        <dbReference type="Rhea" id="RHEA-COMP:11060"/>
        <dbReference type="Rhea" id="RHEA-COMP:11605"/>
        <dbReference type="ChEBI" id="CHEBI:15378"/>
        <dbReference type="ChEBI" id="CHEBI:30013"/>
        <dbReference type="ChEBI" id="CHEBI:30616"/>
        <dbReference type="ChEBI" id="CHEBI:61977"/>
        <dbReference type="ChEBI" id="CHEBI:456216"/>
        <dbReference type="EC" id="2.7.11.1"/>
    </reaction>
</comment>
<dbReference type="InterPro" id="IPR000403">
    <property type="entry name" value="PI3/4_kinase_cat_dom"/>
</dbReference>
<dbReference type="InterPro" id="IPR014009">
    <property type="entry name" value="PIK_FAT"/>
</dbReference>
<evidence type="ECO:0000313" key="16">
    <source>
        <dbReference type="EMBL" id="KAL3119901.1"/>
    </source>
</evidence>
<dbReference type="InterPro" id="IPR024585">
    <property type="entry name" value="mTOR_dom"/>
</dbReference>
<dbReference type="InterPro" id="IPR021133">
    <property type="entry name" value="HEAT_type_2"/>
</dbReference>
<dbReference type="PROSITE" id="PS50290">
    <property type="entry name" value="PI3_4_KINASE_3"/>
    <property type="match status" value="1"/>
</dbReference>
<dbReference type="InterPro" id="IPR003151">
    <property type="entry name" value="PIK-rel_kinase_FAT"/>
</dbReference>
<dbReference type="Gene3D" id="1.10.1070.11">
    <property type="entry name" value="Phosphatidylinositol 3-/4-kinase, catalytic domain"/>
    <property type="match status" value="1"/>
</dbReference>
<dbReference type="InterPro" id="IPR026683">
    <property type="entry name" value="TOR_cat"/>
</dbReference>
<accession>A0ABD2LXC7</accession>
<dbReference type="GO" id="GO:0031931">
    <property type="term" value="C:TORC1 complex"/>
    <property type="evidence" value="ECO:0007669"/>
    <property type="project" value="UniProtKB-ARBA"/>
</dbReference>
<dbReference type="GO" id="GO:0010507">
    <property type="term" value="P:negative regulation of autophagy"/>
    <property type="evidence" value="ECO:0007669"/>
    <property type="project" value="UniProtKB-ARBA"/>
</dbReference>
<dbReference type="SUPFAM" id="SSF48371">
    <property type="entry name" value="ARM repeat"/>
    <property type="match status" value="1"/>
</dbReference>
<dbReference type="Proteomes" id="UP001620626">
    <property type="component" value="Unassembled WGS sequence"/>
</dbReference>
<dbReference type="SUPFAM" id="SSF56112">
    <property type="entry name" value="Protein kinase-like (PK-like)"/>
    <property type="match status" value="1"/>
</dbReference>
<dbReference type="PROSITE" id="PS50077">
    <property type="entry name" value="HEAT_REPEAT"/>
    <property type="match status" value="1"/>
</dbReference>
<feature type="compositionally biased region" description="Basic residues" evidence="12">
    <location>
        <begin position="1565"/>
        <end position="1575"/>
    </location>
</feature>
<dbReference type="InterPro" id="IPR011009">
    <property type="entry name" value="Kinase-like_dom_sf"/>
</dbReference>
<dbReference type="SMART" id="SM01345">
    <property type="entry name" value="Rapamycin_bind"/>
    <property type="match status" value="1"/>
</dbReference>
<dbReference type="InterPro" id="IPR036738">
    <property type="entry name" value="FRB_sf"/>
</dbReference>
<dbReference type="InterPro" id="IPR057564">
    <property type="entry name" value="HEAT_ATR"/>
</dbReference>
<dbReference type="Pfam" id="PF11865">
    <property type="entry name" value="mTOR_dom"/>
    <property type="match status" value="1"/>
</dbReference>
<dbReference type="PROSITE" id="PS51190">
    <property type="entry name" value="FATC"/>
    <property type="match status" value="1"/>
</dbReference>
<dbReference type="InterPro" id="IPR003152">
    <property type="entry name" value="FATC_dom"/>
</dbReference>
<dbReference type="FunFam" id="1.10.1070.11:FF:000040">
    <property type="entry name" value="Serine/threonine-protein kinase TOR"/>
    <property type="match status" value="1"/>
</dbReference>
<dbReference type="SUPFAM" id="SSF48452">
    <property type="entry name" value="TPR-like"/>
    <property type="match status" value="1"/>
</dbReference>
<feature type="domain" description="FATC" evidence="15">
    <location>
        <begin position="2681"/>
        <end position="2713"/>
    </location>
</feature>
<evidence type="ECO:0000256" key="5">
    <source>
        <dbReference type="ARBA" id="ARBA00022737"/>
    </source>
</evidence>
<dbReference type="Pfam" id="PF00454">
    <property type="entry name" value="PI3_PI4_kinase"/>
    <property type="match status" value="1"/>
</dbReference>
<dbReference type="EC" id="2.7.11.1" evidence="2"/>
<evidence type="ECO:0000259" key="13">
    <source>
        <dbReference type="PROSITE" id="PS50290"/>
    </source>
</evidence>
<evidence type="ECO:0000256" key="7">
    <source>
        <dbReference type="ARBA" id="ARBA00022777"/>
    </source>
</evidence>
<name>A0ABD2LXC7_9BILA</name>
<evidence type="ECO:0000313" key="17">
    <source>
        <dbReference type="Proteomes" id="UP001620626"/>
    </source>
</evidence>
<dbReference type="PROSITE" id="PS00916">
    <property type="entry name" value="PI3_4_KINASE_2"/>
    <property type="match status" value="1"/>
</dbReference>
<evidence type="ECO:0000256" key="9">
    <source>
        <dbReference type="ARBA" id="ARBA00047899"/>
    </source>
</evidence>
<dbReference type="PROSITE" id="PS00915">
    <property type="entry name" value="PI3_4_KINASE_1"/>
    <property type="match status" value="1"/>
</dbReference>
<dbReference type="InterPro" id="IPR009076">
    <property type="entry name" value="FRB_dom"/>
</dbReference>
<dbReference type="Gene3D" id="1.20.120.150">
    <property type="entry name" value="FKBP12-rapamycin binding domain"/>
    <property type="match status" value="1"/>
</dbReference>
<reference evidence="16 17" key="1">
    <citation type="submission" date="2024-10" db="EMBL/GenBank/DDBJ databases">
        <authorList>
            <person name="Kim D."/>
        </authorList>
    </citation>
    <scope>NUCLEOTIDE SEQUENCE [LARGE SCALE GENOMIC DNA]</scope>
    <source>
        <strain evidence="16">BH-2024</strain>
    </source>
</reference>
<dbReference type="Pfam" id="PF08771">
    <property type="entry name" value="FRB_dom"/>
    <property type="match status" value="1"/>
</dbReference>
<evidence type="ECO:0000256" key="12">
    <source>
        <dbReference type="SAM" id="MobiDB-lite"/>
    </source>
</evidence>
<comment type="similarity">
    <text evidence="1">Belongs to the PI3/PI4-kinase family.</text>
</comment>
<evidence type="ECO:0000256" key="8">
    <source>
        <dbReference type="ARBA" id="ARBA00022840"/>
    </source>
</evidence>
<organism evidence="16 17">
    <name type="scientific">Heterodera trifolii</name>
    <dbReference type="NCBI Taxonomy" id="157864"/>
    <lineage>
        <taxon>Eukaryota</taxon>
        <taxon>Metazoa</taxon>
        <taxon>Ecdysozoa</taxon>
        <taxon>Nematoda</taxon>
        <taxon>Chromadorea</taxon>
        <taxon>Rhabditida</taxon>
        <taxon>Tylenchina</taxon>
        <taxon>Tylenchomorpha</taxon>
        <taxon>Tylenchoidea</taxon>
        <taxon>Heteroderidae</taxon>
        <taxon>Heteroderinae</taxon>
        <taxon>Heterodera</taxon>
    </lineage>
</organism>
<keyword evidence="17" id="KW-1185">Reference proteome</keyword>
<proteinExistence type="inferred from homology"/>
<protein>
    <recommendedName>
        <fullName evidence="2">non-specific serine/threonine protein kinase</fullName>
        <ecNumber evidence="2">2.7.11.1</ecNumber>
    </recommendedName>
</protein>
<dbReference type="SMART" id="SM01346">
    <property type="entry name" value="DUF3385"/>
    <property type="match status" value="1"/>
</dbReference>
<dbReference type="Pfam" id="PF13176">
    <property type="entry name" value="TPR_7"/>
    <property type="match status" value="1"/>
</dbReference>
<keyword evidence="7" id="KW-0418">Kinase</keyword>
<comment type="catalytic activity">
    <reaction evidence="10">
        <text>L-seryl-[protein] + ATP = O-phospho-L-seryl-[protein] + ADP + H(+)</text>
        <dbReference type="Rhea" id="RHEA:17989"/>
        <dbReference type="Rhea" id="RHEA-COMP:9863"/>
        <dbReference type="Rhea" id="RHEA-COMP:11604"/>
        <dbReference type="ChEBI" id="CHEBI:15378"/>
        <dbReference type="ChEBI" id="CHEBI:29999"/>
        <dbReference type="ChEBI" id="CHEBI:30616"/>
        <dbReference type="ChEBI" id="CHEBI:83421"/>
        <dbReference type="ChEBI" id="CHEBI:456216"/>
        <dbReference type="EC" id="2.7.11.1"/>
    </reaction>
</comment>
<dbReference type="SMART" id="SM00146">
    <property type="entry name" value="PI3Kc"/>
    <property type="match status" value="1"/>
</dbReference>
<evidence type="ECO:0000259" key="15">
    <source>
        <dbReference type="PROSITE" id="PS51190"/>
    </source>
</evidence>
<evidence type="ECO:0000256" key="1">
    <source>
        <dbReference type="ARBA" id="ARBA00011031"/>
    </source>
</evidence>
<dbReference type="FunFam" id="1.20.120.150:FF:000001">
    <property type="entry name" value="Serine/threonine-protein kinase TOR"/>
    <property type="match status" value="1"/>
</dbReference>
<dbReference type="InterPro" id="IPR011990">
    <property type="entry name" value="TPR-like_helical_dom_sf"/>
</dbReference>
<dbReference type="EMBL" id="JBICBT010000228">
    <property type="protein sequence ID" value="KAL3119901.1"/>
    <property type="molecule type" value="Genomic_DNA"/>
</dbReference>
<evidence type="ECO:0000256" key="3">
    <source>
        <dbReference type="ARBA" id="ARBA00022527"/>
    </source>
</evidence>
<dbReference type="GO" id="GO:0005524">
    <property type="term" value="F:ATP binding"/>
    <property type="evidence" value="ECO:0007669"/>
    <property type="project" value="UniProtKB-KW"/>
</dbReference>
<feature type="domain" description="PI3K/PI4K catalytic" evidence="13">
    <location>
        <begin position="2330"/>
        <end position="2645"/>
    </location>
</feature>
<dbReference type="PANTHER" id="PTHR11139">
    <property type="entry name" value="ATAXIA TELANGIECTASIA MUTATED ATM -RELATED"/>
    <property type="match status" value="1"/>
</dbReference>
<gene>
    <name evidence="16" type="ORF">niasHT_007029</name>
</gene>
<dbReference type="SMART" id="SM01343">
    <property type="entry name" value="FATC"/>
    <property type="match status" value="1"/>
</dbReference>
<keyword evidence="5" id="KW-0677">Repeat</keyword>
<feature type="region of interest" description="Disordered" evidence="12">
    <location>
        <begin position="1551"/>
        <end position="1584"/>
    </location>
</feature>
<feature type="compositionally biased region" description="Polar residues" evidence="12">
    <location>
        <begin position="1500"/>
        <end position="1512"/>
    </location>
</feature>
<dbReference type="GO" id="GO:0031929">
    <property type="term" value="P:TOR signaling"/>
    <property type="evidence" value="ECO:0007669"/>
    <property type="project" value="UniProtKB-ARBA"/>
</dbReference>
<dbReference type="InterPro" id="IPR050517">
    <property type="entry name" value="DDR_Repair_Kinase"/>
</dbReference>
<dbReference type="InterPro" id="IPR011989">
    <property type="entry name" value="ARM-like"/>
</dbReference>
<keyword evidence="3" id="KW-0723">Serine/threonine-protein kinase</keyword>
<feature type="domain" description="FAT" evidence="14">
    <location>
        <begin position="1358"/>
        <end position="2156"/>
    </location>
</feature>
<dbReference type="GO" id="GO:0004674">
    <property type="term" value="F:protein serine/threonine kinase activity"/>
    <property type="evidence" value="ECO:0007669"/>
    <property type="project" value="UniProtKB-KW"/>
</dbReference>
<dbReference type="SUPFAM" id="SSF47212">
    <property type="entry name" value="FKBP12-rapamycin-binding domain of FKBP-rapamycin-associated protein (FRAP)"/>
    <property type="match status" value="1"/>
</dbReference>
<keyword evidence="4" id="KW-0808">Transferase</keyword>
<dbReference type="Pfam" id="PF02259">
    <property type="entry name" value="FAT"/>
    <property type="match status" value="2"/>
</dbReference>
<dbReference type="Pfam" id="PF23593">
    <property type="entry name" value="HEAT_ATR"/>
    <property type="match status" value="1"/>
</dbReference>
<evidence type="ECO:0000259" key="14">
    <source>
        <dbReference type="PROSITE" id="PS51189"/>
    </source>
</evidence>
<dbReference type="PANTHER" id="PTHR11139:SF9">
    <property type="entry name" value="SERINE_THREONINE-PROTEIN KINASE MTOR"/>
    <property type="match status" value="1"/>
</dbReference>
<evidence type="ECO:0000256" key="11">
    <source>
        <dbReference type="PROSITE-ProRule" id="PRU00103"/>
    </source>
</evidence>
<dbReference type="InterPro" id="IPR018936">
    <property type="entry name" value="PI3/4_kinase_CS"/>
</dbReference>
<dbReference type="PROSITE" id="PS51189">
    <property type="entry name" value="FAT"/>
    <property type="match status" value="1"/>
</dbReference>
<dbReference type="InterPro" id="IPR036940">
    <property type="entry name" value="PI3/4_kinase_cat_sf"/>
</dbReference>
<evidence type="ECO:0000256" key="6">
    <source>
        <dbReference type="ARBA" id="ARBA00022741"/>
    </source>
</evidence>
<evidence type="ECO:0000256" key="10">
    <source>
        <dbReference type="ARBA" id="ARBA00048679"/>
    </source>
</evidence>
<feature type="region of interest" description="Disordered" evidence="12">
    <location>
        <begin position="1477"/>
        <end position="1512"/>
    </location>
</feature>
<evidence type="ECO:0000256" key="2">
    <source>
        <dbReference type="ARBA" id="ARBA00012513"/>
    </source>
</evidence>
<evidence type="ECO:0000256" key="4">
    <source>
        <dbReference type="ARBA" id="ARBA00022679"/>
    </source>
</evidence>
<dbReference type="Gene3D" id="1.25.10.10">
    <property type="entry name" value="Leucine-rich Repeat Variant"/>
    <property type="match status" value="3"/>
</dbReference>
<dbReference type="Gene3D" id="3.30.1010.10">
    <property type="entry name" value="Phosphatidylinositol 3-kinase Catalytic Subunit, Chain A, domain 4"/>
    <property type="match status" value="1"/>
</dbReference>
<dbReference type="FunFam" id="3.30.1010.10:FF:000006">
    <property type="entry name" value="Serine/threonine-protein kinase TOR"/>
    <property type="match status" value="1"/>
</dbReference>
<comment type="caution">
    <text evidence="16">The sequence shown here is derived from an EMBL/GenBank/DDBJ whole genome shotgun (WGS) entry which is preliminary data.</text>
</comment>